<dbReference type="VEuPathDB" id="FungiDB:MELLADRAFT_85060"/>
<dbReference type="PANTHER" id="PTHR37079:SF4">
    <property type="entry name" value="SERINE_THREONINE-PROTEIN KINASE ATM"/>
    <property type="match status" value="1"/>
</dbReference>
<dbReference type="InterPro" id="IPR000403">
    <property type="entry name" value="PI3/4_kinase_cat_dom"/>
</dbReference>
<evidence type="ECO:0000256" key="8">
    <source>
        <dbReference type="ARBA" id="ARBA00032467"/>
    </source>
</evidence>
<proteinExistence type="predicted"/>
<feature type="compositionally biased region" description="Basic and acidic residues" evidence="9">
    <location>
        <begin position="278"/>
        <end position="289"/>
    </location>
</feature>
<accession>F4RHC0</accession>
<dbReference type="RefSeq" id="XP_007408474.1">
    <property type="nucleotide sequence ID" value="XM_007408412.1"/>
</dbReference>
<evidence type="ECO:0000256" key="9">
    <source>
        <dbReference type="SAM" id="MobiDB-lite"/>
    </source>
</evidence>
<dbReference type="eggNOG" id="KOG0892">
    <property type="taxonomic scope" value="Eukaryota"/>
</dbReference>
<evidence type="ECO:0000256" key="2">
    <source>
        <dbReference type="ARBA" id="ARBA00020288"/>
    </source>
</evidence>
<dbReference type="GO" id="GO:0004674">
    <property type="term" value="F:protein serine/threonine kinase activity"/>
    <property type="evidence" value="ECO:0007669"/>
    <property type="project" value="InterPro"/>
</dbReference>
<evidence type="ECO:0000256" key="4">
    <source>
        <dbReference type="ARBA" id="ARBA00022777"/>
    </source>
</evidence>
<feature type="region of interest" description="Disordered" evidence="9">
    <location>
        <begin position="255"/>
        <end position="294"/>
    </location>
</feature>
<dbReference type="PROSITE" id="PS50290">
    <property type="entry name" value="PI3_4_KINASE_3"/>
    <property type="match status" value="1"/>
</dbReference>
<keyword evidence="4" id="KW-0418">Kinase</keyword>
<dbReference type="InterPro" id="IPR038980">
    <property type="entry name" value="ATM_plant"/>
</dbReference>
<evidence type="ECO:0000256" key="7">
    <source>
        <dbReference type="ARBA" id="ARBA00031460"/>
    </source>
</evidence>
<dbReference type="Gene3D" id="1.10.1070.11">
    <property type="entry name" value="Phosphatidylinositol 3-/4-kinase, catalytic domain"/>
    <property type="match status" value="2"/>
</dbReference>
<dbReference type="KEGG" id="mlr:MELLADRAFT_85060"/>
<evidence type="ECO:0000313" key="12">
    <source>
        <dbReference type="Proteomes" id="UP000001072"/>
    </source>
</evidence>
<dbReference type="InParanoid" id="F4RHC0"/>
<gene>
    <name evidence="11" type="ORF">MELLADRAFT_85060</name>
</gene>
<dbReference type="InterPro" id="IPR036940">
    <property type="entry name" value="PI3/4_kinase_cat_sf"/>
</dbReference>
<organism evidence="12">
    <name type="scientific">Melampsora larici-populina (strain 98AG31 / pathotype 3-4-7)</name>
    <name type="common">Poplar leaf rust fungus</name>
    <dbReference type="NCBI Taxonomy" id="747676"/>
    <lineage>
        <taxon>Eukaryota</taxon>
        <taxon>Fungi</taxon>
        <taxon>Dikarya</taxon>
        <taxon>Basidiomycota</taxon>
        <taxon>Pucciniomycotina</taxon>
        <taxon>Pucciniomycetes</taxon>
        <taxon>Pucciniales</taxon>
        <taxon>Melampsoraceae</taxon>
        <taxon>Melampsora</taxon>
    </lineage>
</organism>
<keyword evidence="12" id="KW-1185">Reference proteome</keyword>
<name>F4RHC0_MELLP</name>
<evidence type="ECO:0000256" key="6">
    <source>
        <dbReference type="ARBA" id="ARBA00030222"/>
    </source>
</evidence>
<sequence length="327" mass="37093">MVCITGYQLEFKLAQGLHAPKITECRGSDGRVYRQLFKGGDDIRQDAVMEQVFDLVNQVLTRDGESEEAGLIEFVTNTSALGATLTPLHAKYNELPDWDLKRAQSYLGFQRNASESKRIASFKEVMKCIRPAMRFWFMESQTCHQKWYKMRLNYMRTTTTASIVGHILGLGDRHLSNILLDKETGNMIQIDLGIALDAGRHLPTHEKTEGVFRRCCEHTLSVLRENKDLVMTIIDVLKHDPLQIWVITEERARKLQESHDPDTNEGGTGLCYPLTGQQEKKNKEEESKVSESASRALASVKEKLSDNLNVETMVQYIVAGPHNGFHP</sequence>
<dbReference type="PROSITE" id="PS00915">
    <property type="entry name" value="PI3_4_KINASE_1"/>
    <property type="match status" value="1"/>
</dbReference>
<dbReference type="OrthoDB" id="2504434at2759"/>
<feature type="domain" description="PI3K/PI4K catalytic" evidence="10">
    <location>
        <begin position="7"/>
        <end position="295"/>
    </location>
</feature>
<keyword evidence="3" id="KW-0808">Transferase</keyword>
<dbReference type="InterPro" id="IPR011009">
    <property type="entry name" value="Kinase-like_dom_sf"/>
</dbReference>
<dbReference type="STRING" id="747676.F4RHC0"/>
<dbReference type="HOGENOM" id="CLU_000178_9_1_1"/>
<evidence type="ECO:0000259" key="10">
    <source>
        <dbReference type="PROSITE" id="PS50290"/>
    </source>
</evidence>
<protein>
    <recommendedName>
        <fullName evidence="1">Serine/threonine-protein kinase TEL1</fullName>
    </recommendedName>
    <alternativeName>
        <fullName evidence="5">ATM homolog</fullName>
    </alternativeName>
    <alternativeName>
        <fullName evidence="7 8">DNA-damage checkpoint kinase TEL1</fullName>
    </alternativeName>
    <alternativeName>
        <fullName evidence="2">Serine/threonine-protein kinase tel1</fullName>
    </alternativeName>
    <alternativeName>
        <fullName evidence="6">Telomere length regulation protein 1</fullName>
    </alternativeName>
</protein>
<evidence type="ECO:0000256" key="1">
    <source>
        <dbReference type="ARBA" id="ARBA00014619"/>
    </source>
</evidence>
<evidence type="ECO:0000256" key="5">
    <source>
        <dbReference type="ARBA" id="ARBA00030020"/>
    </source>
</evidence>
<evidence type="ECO:0000313" key="11">
    <source>
        <dbReference type="EMBL" id="EGG08276.1"/>
    </source>
</evidence>
<evidence type="ECO:0000256" key="3">
    <source>
        <dbReference type="ARBA" id="ARBA00022679"/>
    </source>
</evidence>
<dbReference type="GeneID" id="18933711"/>
<dbReference type="Pfam" id="PF00454">
    <property type="entry name" value="PI3_PI4_kinase"/>
    <property type="match status" value="1"/>
</dbReference>
<dbReference type="Gene3D" id="3.30.1010.10">
    <property type="entry name" value="Phosphatidylinositol 3-kinase Catalytic Subunit, Chain A, domain 4"/>
    <property type="match status" value="1"/>
</dbReference>
<reference evidence="12" key="1">
    <citation type="journal article" date="2011" name="Proc. Natl. Acad. Sci. U.S.A.">
        <title>Obligate biotrophy features unraveled by the genomic analysis of rust fungi.</title>
        <authorList>
            <person name="Duplessis S."/>
            <person name="Cuomo C.A."/>
            <person name="Lin Y.-C."/>
            <person name="Aerts A."/>
            <person name="Tisserant E."/>
            <person name="Veneault-Fourrey C."/>
            <person name="Joly D.L."/>
            <person name="Hacquard S."/>
            <person name="Amselem J."/>
            <person name="Cantarel B.L."/>
            <person name="Chiu R."/>
            <person name="Coutinho P.M."/>
            <person name="Feau N."/>
            <person name="Field M."/>
            <person name="Frey P."/>
            <person name="Gelhaye E."/>
            <person name="Goldberg J."/>
            <person name="Grabherr M.G."/>
            <person name="Kodira C.D."/>
            <person name="Kohler A."/>
            <person name="Kuees U."/>
            <person name="Lindquist E.A."/>
            <person name="Lucas S.M."/>
            <person name="Mago R."/>
            <person name="Mauceli E."/>
            <person name="Morin E."/>
            <person name="Murat C."/>
            <person name="Pangilinan J.L."/>
            <person name="Park R."/>
            <person name="Pearson M."/>
            <person name="Quesneville H."/>
            <person name="Rouhier N."/>
            <person name="Sakthikumar S."/>
            <person name="Salamov A.A."/>
            <person name="Schmutz J."/>
            <person name="Selles B."/>
            <person name="Shapiro H."/>
            <person name="Tanguay P."/>
            <person name="Tuskan G.A."/>
            <person name="Henrissat B."/>
            <person name="Van de Peer Y."/>
            <person name="Rouze P."/>
            <person name="Ellis J.G."/>
            <person name="Dodds P.N."/>
            <person name="Schein J.E."/>
            <person name="Zhong S."/>
            <person name="Hamelin R.C."/>
            <person name="Grigoriev I.V."/>
            <person name="Szabo L.J."/>
            <person name="Martin F."/>
        </authorList>
    </citation>
    <scope>NUCLEOTIDE SEQUENCE [LARGE SCALE GENOMIC DNA]</scope>
    <source>
        <strain evidence="12">98AG31 / pathotype 3-4-7</strain>
    </source>
</reference>
<dbReference type="Proteomes" id="UP000001072">
    <property type="component" value="Unassembled WGS sequence"/>
</dbReference>
<dbReference type="SUPFAM" id="SSF56112">
    <property type="entry name" value="Protein kinase-like (PK-like)"/>
    <property type="match status" value="1"/>
</dbReference>
<dbReference type="GO" id="GO:0006974">
    <property type="term" value="P:DNA damage response"/>
    <property type="evidence" value="ECO:0007669"/>
    <property type="project" value="InterPro"/>
</dbReference>
<dbReference type="PANTHER" id="PTHR37079">
    <property type="entry name" value="SERINE/THREONINE-PROTEIN KINASE ATM"/>
    <property type="match status" value="1"/>
</dbReference>
<dbReference type="EMBL" id="GL883101">
    <property type="protein sequence ID" value="EGG08276.1"/>
    <property type="molecule type" value="Genomic_DNA"/>
</dbReference>
<dbReference type="InterPro" id="IPR018936">
    <property type="entry name" value="PI3/4_kinase_CS"/>
</dbReference>
<dbReference type="SMART" id="SM00146">
    <property type="entry name" value="PI3Kc"/>
    <property type="match status" value="1"/>
</dbReference>
<dbReference type="AlphaFoldDB" id="F4RHC0"/>